<name>A0A0E0M1J6_ORYPU</name>
<dbReference type="Proteomes" id="UP000026962">
    <property type="component" value="Chromosome 9"/>
</dbReference>
<sequence length="144" mass="15788">MSPTRRCGQQEQGRWPLASGGWLGERVAAVRHHGWLARDDDGVDYLALKVVKGEHAEATTPELLRVLHRYRKSCALHASRATPSAMCLRRFSTMCVVSSVAMPTSAARNTTSWVVSSRVTSATSKVWNDMCATRSPSARSFALA</sequence>
<dbReference type="HOGENOM" id="CLU_1799602_0_0_1"/>
<keyword evidence="2" id="KW-1185">Reference proteome</keyword>
<dbReference type="EnsemblPlants" id="OPUNC09G09730.1">
    <property type="protein sequence ID" value="OPUNC09G09730.1"/>
    <property type="gene ID" value="OPUNC09G09730"/>
</dbReference>
<evidence type="ECO:0000313" key="1">
    <source>
        <dbReference type="EnsemblPlants" id="OPUNC09G09730.1"/>
    </source>
</evidence>
<dbReference type="AlphaFoldDB" id="A0A0E0M1J6"/>
<organism evidence="1">
    <name type="scientific">Oryza punctata</name>
    <name type="common">Red rice</name>
    <dbReference type="NCBI Taxonomy" id="4537"/>
    <lineage>
        <taxon>Eukaryota</taxon>
        <taxon>Viridiplantae</taxon>
        <taxon>Streptophyta</taxon>
        <taxon>Embryophyta</taxon>
        <taxon>Tracheophyta</taxon>
        <taxon>Spermatophyta</taxon>
        <taxon>Magnoliopsida</taxon>
        <taxon>Liliopsida</taxon>
        <taxon>Poales</taxon>
        <taxon>Poaceae</taxon>
        <taxon>BOP clade</taxon>
        <taxon>Oryzoideae</taxon>
        <taxon>Oryzeae</taxon>
        <taxon>Oryzinae</taxon>
        <taxon>Oryza</taxon>
    </lineage>
</organism>
<evidence type="ECO:0000313" key="2">
    <source>
        <dbReference type="Proteomes" id="UP000026962"/>
    </source>
</evidence>
<reference evidence="1" key="1">
    <citation type="submission" date="2015-04" db="UniProtKB">
        <authorList>
            <consortium name="EnsemblPlants"/>
        </authorList>
    </citation>
    <scope>IDENTIFICATION</scope>
</reference>
<dbReference type="Gramene" id="OPUNC09G09730.1">
    <property type="protein sequence ID" value="OPUNC09G09730.1"/>
    <property type="gene ID" value="OPUNC09G09730"/>
</dbReference>
<proteinExistence type="predicted"/>
<protein>
    <submittedName>
        <fullName evidence="1">Uncharacterized protein</fullName>
    </submittedName>
</protein>
<accession>A0A0E0M1J6</accession>
<reference evidence="1" key="2">
    <citation type="submission" date="2018-05" db="EMBL/GenBank/DDBJ databases">
        <title>OpunRS2 (Oryza punctata Reference Sequence Version 2).</title>
        <authorList>
            <person name="Zhang J."/>
            <person name="Kudrna D."/>
            <person name="Lee S."/>
            <person name="Talag J."/>
            <person name="Welchert J."/>
            <person name="Wing R.A."/>
        </authorList>
    </citation>
    <scope>NUCLEOTIDE SEQUENCE [LARGE SCALE GENOMIC DNA]</scope>
</reference>